<evidence type="ECO:0000313" key="2">
    <source>
        <dbReference type="EMBL" id="GAA4090217.1"/>
    </source>
</evidence>
<dbReference type="InterPro" id="IPR010718">
    <property type="entry name" value="DUF1294"/>
</dbReference>
<evidence type="ECO:0000256" key="1">
    <source>
        <dbReference type="SAM" id="Phobius"/>
    </source>
</evidence>
<organism evidence="2 3">
    <name type="scientific">Zhongshania borealis</name>
    <dbReference type="NCBI Taxonomy" id="889488"/>
    <lineage>
        <taxon>Bacteria</taxon>
        <taxon>Pseudomonadati</taxon>
        <taxon>Pseudomonadota</taxon>
        <taxon>Gammaproteobacteria</taxon>
        <taxon>Cellvibrionales</taxon>
        <taxon>Spongiibacteraceae</taxon>
        <taxon>Zhongshania</taxon>
    </lineage>
</organism>
<keyword evidence="1" id="KW-0812">Transmembrane</keyword>
<feature type="transmembrane region" description="Helical" evidence="1">
    <location>
        <begin position="26"/>
        <end position="44"/>
    </location>
</feature>
<sequence length="151" mass="17148">MKIDYYPIILLVAGLLYSYWSGYTPVFIGLVYGIASIVSFALYAKDKKAAKTGAWRVQENTLHFSALVGGWPGAIIGQQQLRHKTQKVSFRIVFAITVLLNIGLLGWLHTPNIAPKLRYYIYKTESWAVKQFGINTGTRILLELTKFHRLQ</sequence>
<evidence type="ECO:0000313" key="3">
    <source>
        <dbReference type="Proteomes" id="UP001500392"/>
    </source>
</evidence>
<keyword evidence="1" id="KW-1133">Transmembrane helix</keyword>
<dbReference type="RefSeq" id="WP_344933369.1">
    <property type="nucleotide sequence ID" value="NZ_BAABDM010000001.1"/>
</dbReference>
<name>A0ABP7WJ86_9GAMM</name>
<evidence type="ECO:0008006" key="4">
    <source>
        <dbReference type="Google" id="ProtNLM"/>
    </source>
</evidence>
<protein>
    <recommendedName>
        <fullName evidence="4">DUF1294 domain-containing protein</fullName>
    </recommendedName>
</protein>
<comment type="caution">
    <text evidence="2">The sequence shown here is derived from an EMBL/GenBank/DDBJ whole genome shotgun (WGS) entry which is preliminary data.</text>
</comment>
<dbReference type="Proteomes" id="UP001500392">
    <property type="component" value="Unassembled WGS sequence"/>
</dbReference>
<dbReference type="EMBL" id="BAABDM010000001">
    <property type="protein sequence ID" value="GAA4090217.1"/>
    <property type="molecule type" value="Genomic_DNA"/>
</dbReference>
<dbReference type="Pfam" id="PF06961">
    <property type="entry name" value="DUF1294"/>
    <property type="match status" value="1"/>
</dbReference>
<feature type="transmembrane region" description="Helical" evidence="1">
    <location>
        <begin position="88"/>
        <end position="108"/>
    </location>
</feature>
<reference evidence="3" key="1">
    <citation type="journal article" date="2019" name="Int. J. Syst. Evol. Microbiol.">
        <title>The Global Catalogue of Microorganisms (GCM) 10K type strain sequencing project: providing services to taxonomists for standard genome sequencing and annotation.</title>
        <authorList>
            <consortium name="The Broad Institute Genomics Platform"/>
            <consortium name="The Broad Institute Genome Sequencing Center for Infectious Disease"/>
            <person name="Wu L."/>
            <person name="Ma J."/>
        </authorList>
    </citation>
    <scope>NUCLEOTIDE SEQUENCE [LARGE SCALE GENOMIC DNA]</scope>
    <source>
        <strain evidence="3">JCM 17304</strain>
    </source>
</reference>
<gene>
    <name evidence="2" type="ORF">GCM10022414_11660</name>
</gene>
<accession>A0ABP7WJ86</accession>
<proteinExistence type="predicted"/>
<keyword evidence="3" id="KW-1185">Reference proteome</keyword>
<keyword evidence="1" id="KW-0472">Membrane</keyword>